<dbReference type="SMART" id="SM00175">
    <property type="entry name" value="RAB"/>
    <property type="match status" value="1"/>
</dbReference>
<dbReference type="Proteomes" id="UP000076420">
    <property type="component" value="Unassembled WGS sequence"/>
</dbReference>
<dbReference type="InterPro" id="IPR001806">
    <property type="entry name" value="Small_GTPase"/>
</dbReference>
<gene>
    <name evidence="3" type="primary">106077072</name>
</gene>
<organism evidence="3 4">
    <name type="scientific">Biomphalaria glabrata</name>
    <name type="common">Bloodfluke planorb</name>
    <name type="synonym">Freshwater snail</name>
    <dbReference type="NCBI Taxonomy" id="6526"/>
    <lineage>
        <taxon>Eukaryota</taxon>
        <taxon>Metazoa</taxon>
        <taxon>Spiralia</taxon>
        <taxon>Lophotrochozoa</taxon>
        <taxon>Mollusca</taxon>
        <taxon>Gastropoda</taxon>
        <taxon>Heterobranchia</taxon>
        <taxon>Euthyneura</taxon>
        <taxon>Panpulmonata</taxon>
        <taxon>Hygrophila</taxon>
        <taxon>Lymnaeoidea</taxon>
        <taxon>Planorbidae</taxon>
        <taxon>Biomphalaria</taxon>
    </lineage>
</organism>
<dbReference type="NCBIfam" id="TIGR00231">
    <property type="entry name" value="small_GTP"/>
    <property type="match status" value="1"/>
</dbReference>
<dbReference type="PROSITE" id="PS51419">
    <property type="entry name" value="RAB"/>
    <property type="match status" value="1"/>
</dbReference>
<dbReference type="KEGG" id="bgt:106077072"/>
<sequence length="273" mass="30281">MMFIDHCNKMKKFLACCTQQEHEDKREGRRLRRKMVIVGDGACGKTALVSRMATGSFVDIGYIPTVFETDMIEVNTGRETVDLVIFDTAGQEDYDRLRPFSYSDVDVVLICFSLADSDTLLNVMSNWVPEIRYYCKDAPIILVGNKKDLRDPELSTSCKSSTHSLLADSPAAESAAVLETSTARPTSVFEDLSRPVYKVNAPVKHSEGALIAGRIGAMAYFETSALKGDNVEELLLATTKAAVLGIKKSRKYRPFTDTLRSWKSVQALRGKNS</sequence>
<protein>
    <submittedName>
        <fullName evidence="3">Uncharacterized protein</fullName>
    </submittedName>
</protein>
<accession>A0A2C9K179</accession>
<dbReference type="EnsemblMetazoa" id="BGLB011477-RB">
    <property type="protein sequence ID" value="BGLB011477-PB"/>
    <property type="gene ID" value="BGLB011477"/>
</dbReference>
<dbReference type="SMART" id="SM00174">
    <property type="entry name" value="RHO"/>
    <property type="match status" value="1"/>
</dbReference>
<evidence type="ECO:0000313" key="3">
    <source>
        <dbReference type="EnsemblMetazoa" id="BGLB011477-PB"/>
    </source>
</evidence>
<evidence type="ECO:0000313" key="4">
    <source>
        <dbReference type="Proteomes" id="UP000076420"/>
    </source>
</evidence>
<dbReference type="PRINTS" id="PR00449">
    <property type="entry name" value="RASTRNSFRMNG"/>
</dbReference>
<dbReference type="CDD" id="cd00157">
    <property type="entry name" value="Rho"/>
    <property type="match status" value="1"/>
</dbReference>
<dbReference type="SUPFAM" id="SSF52540">
    <property type="entry name" value="P-loop containing nucleoside triphosphate hydrolases"/>
    <property type="match status" value="1"/>
</dbReference>
<dbReference type="InterPro" id="IPR005225">
    <property type="entry name" value="Small_GTP-bd"/>
</dbReference>
<dbReference type="GO" id="GO:0005525">
    <property type="term" value="F:GTP binding"/>
    <property type="evidence" value="ECO:0007669"/>
    <property type="project" value="UniProtKB-KW"/>
</dbReference>
<name>A0A2C9K179_BIOGL</name>
<keyword evidence="2" id="KW-0342">GTP-binding</keyword>
<dbReference type="PANTHER" id="PTHR24072">
    <property type="entry name" value="RHO FAMILY GTPASE"/>
    <property type="match status" value="1"/>
</dbReference>
<reference evidence="3" key="1">
    <citation type="submission" date="2020-05" db="UniProtKB">
        <authorList>
            <consortium name="EnsemblMetazoa"/>
        </authorList>
    </citation>
    <scope>IDENTIFICATION</scope>
    <source>
        <strain evidence="3">BB02</strain>
    </source>
</reference>
<evidence type="ECO:0000256" key="1">
    <source>
        <dbReference type="ARBA" id="ARBA00022741"/>
    </source>
</evidence>
<evidence type="ECO:0000256" key="2">
    <source>
        <dbReference type="ARBA" id="ARBA00023134"/>
    </source>
</evidence>
<dbReference type="PROSITE" id="PS51421">
    <property type="entry name" value="RAS"/>
    <property type="match status" value="1"/>
</dbReference>
<dbReference type="Gene3D" id="3.40.50.300">
    <property type="entry name" value="P-loop containing nucleotide triphosphate hydrolases"/>
    <property type="match status" value="1"/>
</dbReference>
<dbReference type="VEuPathDB" id="VectorBase:BGLB011477"/>
<dbReference type="GO" id="GO:0007264">
    <property type="term" value="P:small GTPase-mediated signal transduction"/>
    <property type="evidence" value="ECO:0007669"/>
    <property type="project" value="InterPro"/>
</dbReference>
<dbReference type="STRING" id="6526.A0A2C9K179"/>
<dbReference type="AlphaFoldDB" id="A0A2C9K179"/>
<proteinExistence type="predicted"/>
<dbReference type="OrthoDB" id="6136150at2759"/>
<dbReference type="InterPro" id="IPR027417">
    <property type="entry name" value="P-loop_NTPase"/>
</dbReference>
<keyword evidence="1" id="KW-0547">Nucleotide-binding</keyword>
<dbReference type="SMART" id="SM00176">
    <property type="entry name" value="RAN"/>
    <property type="match status" value="1"/>
</dbReference>
<dbReference type="InterPro" id="IPR003578">
    <property type="entry name" value="Small_GTPase_Rho"/>
</dbReference>
<dbReference type="GO" id="GO:0003924">
    <property type="term" value="F:GTPase activity"/>
    <property type="evidence" value="ECO:0007669"/>
    <property type="project" value="InterPro"/>
</dbReference>
<dbReference type="SMART" id="SM00173">
    <property type="entry name" value="RAS"/>
    <property type="match status" value="1"/>
</dbReference>
<dbReference type="VEuPathDB" id="VectorBase:BGLAX_028555"/>
<dbReference type="Pfam" id="PF00071">
    <property type="entry name" value="Ras"/>
    <property type="match status" value="1"/>
</dbReference>
<dbReference type="RefSeq" id="XP_013093313.2">
    <property type="nucleotide sequence ID" value="XM_013237859.2"/>
</dbReference>
<dbReference type="PROSITE" id="PS51420">
    <property type="entry name" value="RHO"/>
    <property type="match status" value="1"/>
</dbReference>